<dbReference type="PANTHER" id="PTHR43327">
    <property type="entry name" value="STOMATIN-LIKE PROTEIN 2, MITOCHONDRIAL"/>
    <property type="match status" value="1"/>
</dbReference>
<dbReference type="Gene3D" id="3.30.479.30">
    <property type="entry name" value="Band 7 domain"/>
    <property type="match status" value="1"/>
</dbReference>
<dbReference type="InterPro" id="IPR001107">
    <property type="entry name" value="Band_7"/>
</dbReference>
<dbReference type="Pfam" id="PF01145">
    <property type="entry name" value="Band_7"/>
    <property type="match status" value="1"/>
</dbReference>
<dbReference type="Proteomes" id="UP000002586">
    <property type="component" value="Chromosome"/>
</dbReference>
<sequence>MSWNGNGGDQGPWGQRPNNPQQPDLEQILRAAKDRFGGGNLPGGKLSLIFILGVVLVGWFATGIYTVGPNEQAVVVRFGKYVETTGPGVNMHLPWPIESVEGKPKVLQNQRIEIGFRSNGSREIDVPAESKMLTGDENIIDINMSVQFKIKDAADSLFQVSDVVSGTRGREIRDPSLLIRQASETALREVVGKNKIDEALTSGKEQIETQTRELVQEILDSYRSGYQIEGVQLQQVQPPEEVIDAFKDVASAREDKVRKVNEAQGYSADILPKAMGTSAQLINEAEAYKQSKVARARGDVERFNNLYVEYKKAKDITRTRLYLETMEEVMARANKVIISPEAGRGVLPHLPLDSRIFGSGKTPQQQP</sequence>
<dbReference type="GO" id="GO:0008233">
    <property type="term" value="F:peptidase activity"/>
    <property type="evidence" value="ECO:0007669"/>
    <property type="project" value="UniProtKB-KW"/>
</dbReference>
<dbReference type="CDD" id="cd03404">
    <property type="entry name" value="SPFH_HflK"/>
    <property type="match status" value="1"/>
</dbReference>
<keyword evidence="9" id="KW-0645">Protease</keyword>
<evidence type="ECO:0000256" key="3">
    <source>
        <dbReference type="ARBA" id="ARBA00022692"/>
    </source>
</evidence>
<feature type="domain" description="Band 7" evidence="8">
    <location>
        <begin position="62"/>
        <end position="250"/>
    </location>
</feature>
<dbReference type="EMBL" id="CP000471">
    <property type="protein sequence ID" value="ABK44082.1"/>
    <property type="molecule type" value="Genomic_DNA"/>
</dbReference>
<dbReference type="eggNOG" id="COG0330">
    <property type="taxonomic scope" value="Bacteria"/>
</dbReference>
<keyword evidence="5 6" id="KW-0472">Membrane</keyword>
<dbReference type="STRING" id="156889.Mmc1_1573"/>
<dbReference type="InterPro" id="IPR010201">
    <property type="entry name" value="HflK"/>
</dbReference>
<comment type="similarity">
    <text evidence="2 6">Belongs to the band 7/mec-2 family. HflK subfamily.</text>
</comment>
<dbReference type="KEGG" id="mgm:Mmc1_1573"/>
<feature type="region of interest" description="Disordered" evidence="7">
    <location>
        <begin position="1"/>
        <end position="22"/>
    </location>
</feature>
<evidence type="ECO:0000256" key="1">
    <source>
        <dbReference type="ARBA" id="ARBA00004167"/>
    </source>
</evidence>
<feature type="transmembrane region" description="Helical" evidence="6">
    <location>
        <begin position="46"/>
        <end position="67"/>
    </location>
</feature>
<proteinExistence type="inferred from homology"/>
<gene>
    <name evidence="9" type="ordered locus">Mmc1_1573</name>
</gene>
<keyword evidence="10" id="KW-1185">Reference proteome</keyword>
<keyword evidence="3 6" id="KW-0812">Transmembrane</keyword>
<evidence type="ECO:0000256" key="6">
    <source>
        <dbReference type="RuleBase" id="RU364113"/>
    </source>
</evidence>
<comment type="subcellular location">
    <subcellularLocation>
        <location evidence="1">Membrane</location>
        <topology evidence="1">Single-pass membrane protein</topology>
    </subcellularLocation>
</comment>
<evidence type="ECO:0000256" key="4">
    <source>
        <dbReference type="ARBA" id="ARBA00022989"/>
    </source>
</evidence>
<dbReference type="GO" id="GO:0006508">
    <property type="term" value="P:proteolysis"/>
    <property type="evidence" value="ECO:0007669"/>
    <property type="project" value="UniProtKB-KW"/>
</dbReference>
<evidence type="ECO:0000313" key="10">
    <source>
        <dbReference type="Proteomes" id="UP000002586"/>
    </source>
</evidence>
<dbReference type="HOGENOM" id="CLU_039173_0_1_5"/>
<dbReference type="InterPro" id="IPR050710">
    <property type="entry name" value="Band7/mec-2_domain"/>
</dbReference>
<evidence type="ECO:0000256" key="2">
    <source>
        <dbReference type="ARBA" id="ARBA00006971"/>
    </source>
</evidence>
<dbReference type="InterPro" id="IPR020980">
    <property type="entry name" value="Membrane_HflK_N"/>
</dbReference>
<dbReference type="Pfam" id="PF12221">
    <property type="entry name" value="HflK_N"/>
    <property type="match status" value="1"/>
</dbReference>
<dbReference type="NCBIfam" id="TIGR01933">
    <property type="entry name" value="hflK"/>
    <property type="match status" value="1"/>
</dbReference>
<evidence type="ECO:0000313" key="9">
    <source>
        <dbReference type="EMBL" id="ABK44082.1"/>
    </source>
</evidence>
<reference evidence="9 10" key="2">
    <citation type="journal article" date="2012" name="Int. J. Syst. Evol. Microbiol.">
        <title>Magnetococcus marinus gen. nov., sp. nov., a marine, magnetotactic bacterium that represents a novel lineage (Magnetococcaceae fam. nov.; Magnetococcales ord. nov.) at the base of the Alphaproteobacteria.</title>
        <authorList>
            <person name="Bazylinski D.A."/>
            <person name="Williams T.J."/>
            <person name="Lefevre C.T."/>
            <person name="Berg R.J."/>
            <person name="Zhang C.L."/>
            <person name="Bowser S.S."/>
            <person name="Dean A.J."/>
            <person name="Beveridge T.J."/>
        </authorList>
    </citation>
    <scope>NUCLEOTIDE SEQUENCE [LARGE SCALE GENOMIC DNA]</scope>
    <source>
        <strain evidence="10">ATCC BAA-1437 / JCM 17883 / MC-1</strain>
    </source>
</reference>
<keyword evidence="4 6" id="KW-1133">Transmembrane helix</keyword>
<name>A0L7Y9_MAGMM</name>
<dbReference type="SMART" id="SM00244">
    <property type="entry name" value="PHB"/>
    <property type="match status" value="1"/>
</dbReference>
<organism evidence="9 10">
    <name type="scientific">Magnetococcus marinus (strain ATCC BAA-1437 / JCM 17883 / MC-1)</name>
    <dbReference type="NCBI Taxonomy" id="156889"/>
    <lineage>
        <taxon>Bacteria</taxon>
        <taxon>Pseudomonadati</taxon>
        <taxon>Pseudomonadota</taxon>
        <taxon>Magnetococcia</taxon>
        <taxon>Magnetococcales</taxon>
        <taxon>Magnetococcaceae</taxon>
        <taxon>Magnetococcus</taxon>
    </lineage>
</organism>
<evidence type="ECO:0000259" key="8">
    <source>
        <dbReference type="SMART" id="SM00244"/>
    </source>
</evidence>
<comment type="subunit">
    <text evidence="6">HflC and HflK may interact to form a multimeric complex.</text>
</comment>
<dbReference type="OrthoDB" id="9779595at2"/>
<comment type="function">
    <text evidence="6">HflC and HflK could encode or regulate a protease.</text>
</comment>
<dbReference type="GO" id="GO:0016020">
    <property type="term" value="C:membrane"/>
    <property type="evidence" value="ECO:0007669"/>
    <property type="project" value="UniProtKB-SubCell"/>
</dbReference>
<keyword evidence="9" id="KW-0378">Hydrolase</keyword>
<dbReference type="RefSeq" id="WP_011713231.1">
    <property type="nucleotide sequence ID" value="NC_008576.1"/>
</dbReference>
<feature type="compositionally biased region" description="Gly residues" evidence="7">
    <location>
        <begin position="1"/>
        <end position="11"/>
    </location>
</feature>
<dbReference type="AlphaFoldDB" id="A0L7Y9"/>
<dbReference type="InterPro" id="IPR036013">
    <property type="entry name" value="Band_7/SPFH_dom_sf"/>
</dbReference>
<accession>A0L7Y9</accession>
<dbReference type="SUPFAM" id="SSF117892">
    <property type="entry name" value="Band 7/SPFH domain"/>
    <property type="match status" value="1"/>
</dbReference>
<evidence type="ECO:0000256" key="5">
    <source>
        <dbReference type="ARBA" id="ARBA00023136"/>
    </source>
</evidence>
<reference evidence="10" key="1">
    <citation type="journal article" date="2009" name="Appl. Environ. Microbiol.">
        <title>Complete genome sequence of the chemolithoautotrophic marine magnetotactic coccus strain MC-1.</title>
        <authorList>
            <person name="Schubbe S."/>
            <person name="Williams T.J."/>
            <person name="Xie G."/>
            <person name="Kiss H.E."/>
            <person name="Brettin T.S."/>
            <person name="Martinez D."/>
            <person name="Ross C.A."/>
            <person name="Schuler D."/>
            <person name="Cox B.L."/>
            <person name="Nealson K.H."/>
            <person name="Bazylinski D.A."/>
        </authorList>
    </citation>
    <scope>NUCLEOTIDE SEQUENCE [LARGE SCALE GENOMIC DNA]</scope>
    <source>
        <strain evidence="10">ATCC BAA-1437 / JCM 17883 / MC-1</strain>
    </source>
</reference>
<protein>
    <recommendedName>
        <fullName evidence="6">Protein HflK</fullName>
    </recommendedName>
</protein>
<dbReference type="PANTHER" id="PTHR43327:SF2">
    <property type="entry name" value="MODULATOR OF FTSH PROTEASE HFLK"/>
    <property type="match status" value="1"/>
</dbReference>
<evidence type="ECO:0000256" key="7">
    <source>
        <dbReference type="SAM" id="MobiDB-lite"/>
    </source>
</evidence>